<dbReference type="PANTHER" id="PTHR43434:SF23">
    <property type="entry name" value="PHOSPHOGLYCOLATE PHOSPHATASE"/>
    <property type="match status" value="1"/>
</dbReference>
<evidence type="ECO:0000256" key="2">
    <source>
        <dbReference type="ARBA" id="ARBA00001946"/>
    </source>
</evidence>
<comment type="catalytic activity">
    <reaction evidence="1">
        <text>2-phosphoglycolate + H2O = glycolate + phosphate</text>
        <dbReference type="Rhea" id="RHEA:14369"/>
        <dbReference type="ChEBI" id="CHEBI:15377"/>
        <dbReference type="ChEBI" id="CHEBI:29805"/>
        <dbReference type="ChEBI" id="CHEBI:43474"/>
        <dbReference type="ChEBI" id="CHEBI:58033"/>
        <dbReference type="EC" id="3.1.3.18"/>
    </reaction>
</comment>
<comment type="similarity">
    <text evidence="4">Belongs to the HAD-like hydrolase superfamily. CbbY/CbbZ/Gph/YieH family.</text>
</comment>
<dbReference type="EMBL" id="MWQO01000003">
    <property type="protein sequence ID" value="THD12087.1"/>
    <property type="molecule type" value="Genomic_DNA"/>
</dbReference>
<evidence type="ECO:0000256" key="6">
    <source>
        <dbReference type="ARBA" id="ARBA00022723"/>
    </source>
</evidence>
<proteinExistence type="inferred from homology"/>
<gene>
    <name evidence="10" type="ORF">B1806_00585</name>
</gene>
<evidence type="ECO:0000256" key="5">
    <source>
        <dbReference type="ARBA" id="ARBA00013078"/>
    </source>
</evidence>
<comment type="pathway">
    <text evidence="3">Organic acid metabolism; glycolate biosynthesis; glycolate from 2-phosphoglycolate: step 1/1.</text>
</comment>
<dbReference type="InterPro" id="IPR006439">
    <property type="entry name" value="HAD-SF_hydro_IA"/>
</dbReference>
<keyword evidence="11" id="KW-1185">Reference proteome</keyword>
<dbReference type="GO" id="GO:0006281">
    <property type="term" value="P:DNA repair"/>
    <property type="evidence" value="ECO:0007669"/>
    <property type="project" value="TreeGrafter"/>
</dbReference>
<dbReference type="Gene3D" id="3.40.50.1000">
    <property type="entry name" value="HAD superfamily/HAD-like"/>
    <property type="match status" value="1"/>
</dbReference>
<evidence type="ECO:0000256" key="1">
    <source>
        <dbReference type="ARBA" id="ARBA00000830"/>
    </source>
</evidence>
<dbReference type="InterPro" id="IPR023214">
    <property type="entry name" value="HAD_sf"/>
</dbReference>
<evidence type="ECO:0000313" key="11">
    <source>
        <dbReference type="Proteomes" id="UP000307749"/>
    </source>
</evidence>
<dbReference type="InterPro" id="IPR036412">
    <property type="entry name" value="HAD-like_sf"/>
</dbReference>
<comment type="caution">
    <text evidence="10">The sequence shown here is derived from an EMBL/GenBank/DDBJ whole genome shotgun (WGS) entry which is preliminary data.</text>
</comment>
<keyword evidence="7" id="KW-0378">Hydrolase</keyword>
<dbReference type="Gene3D" id="1.10.150.240">
    <property type="entry name" value="Putative phosphatase, domain 2"/>
    <property type="match status" value="1"/>
</dbReference>
<name>A0A4S3KSI3_9GAMM</name>
<dbReference type="InterPro" id="IPR023198">
    <property type="entry name" value="PGP-like_dom2"/>
</dbReference>
<keyword evidence="9" id="KW-0119">Carbohydrate metabolism</keyword>
<dbReference type="PANTHER" id="PTHR43434">
    <property type="entry name" value="PHOSPHOGLYCOLATE PHOSPHATASE"/>
    <property type="match status" value="1"/>
</dbReference>
<dbReference type="GO" id="GO:0005829">
    <property type="term" value="C:cytosol"/>
    <property type="evidence" value="ECO:0007669"/>
    <property type="project" value="TreeGrafter"/>
</dbReference>
<protein>
    <recommendedName>
        <fullName evidence="5">phosphoglycolate phosphatase</fullName>
        <ecNumber evidence="5">3.1.3.18</ecNumber>
    </recommendedName>
</protein>
<dbReference type="NCBIfam" id="TIGR01509">
    <property type="entry name" value="HAD-SF-IA-v3"/>
    <property type="match status" value="1"/>
</dbReference>
<dbReference type="STRING" id="993689.GCA_002077135_03195"/>
<comment type="cofactor">
    <cofactor evidence="2">
        <name>Mg(2+)</name>
        <dbReference type="ChEBI" id="CHEBI:18420"/>
    </cofactor>
</comment>
<evidence type="ECO:0000313" key="10">
    <source>
        <dbReference type="EMBL" id="THD12087.1"/>
    </source>
</evidence>
<organism evidence="10 11">
    <name type="scientific">Metallibacterium scheffleri</name>
    <dbReference type="NCBI Taxonomy" id="993689"/>
    <lineage>
        <taxon>Bacteria</taxon>
        <taxon>Pseudomonadati</taxon>
        <taxon>Pseudomonadota</taxon>
        <taxon>Gammaproteobacteria</taxon>
        <taxon>Lysobacterales</taxon>
        <taxon>Rhodanobacteraceae</taxon>
        <taxon>Metallibacterium</taxon>
    </lineage>
</organism>
<keyword evidence="6" id="KW-0479">Metal-binding</keyword>
<dbReference type="Pfam" id="PF13419">
    <property type="entry name" value="HAD_2"/>
    <property type="match status" value="1"/>
</dbReference>
<dbReference type="GO" id="GO:0008967">
    <property type="term" value="F:phosphoglycolate phosphatase activity"/>
    <property type="evidence" value="ECO:0007669"/>
    <property type="project" value="UniProtKB-EC"/>
</dbReference>
<dbReference type="GO" id="GO:0005975">
    <property type="term" value="P:carbohydrate metabolic process"/>
    <property type="evidence" value="ECO:0007669"/>
    <property type="project" value="InterPro"/>
</dbReference>
<evidence type="ECO:0000256" key="3">
    <source>
        <dbReference type="ARBA" id="ARBA00004818"/>
    </source>
</evidence>
<dbReference type="Proteomes" id="UP000307749">
    <property type="component" value="Unassembled WGS sequence"/>
</dbReference>
<evidence type="ECO:0000256" key="9">
    <source>
        <dbReference type="ARBA" id="ARBA00023277"/>
    </source>
</evidence>
<evidence type="ECO:0000256" key="4">
    <source>
        <dbReference type="ARBA" id="ARBA00006171"/>
    </source>
</evidence>
<dbReference type="SUPFAM" id="SSF56784">
    <property type="entry name" value="HAD-like"/>
    <property type="match status" value="1"/>
</dbReference>
<dbReference type="OrthoDB" id="9776368at2"/>
<reference evidence="10 11" key="1">
    <citation type="submission" date="2017-02" db="EMBL/GenBank/DDBJ databases">
        <title>Whole genome sequencing of Metallibacterium scheffleri DSM 24874 (T).</title>
        <authorList>
            <person name="Kumar S."/>
            <person name="Patil P."/>
            <person name="Patil P.B."/>
        </authorList>
    </citation>
    <scope>NUCLEOTIDE SEQUENCE [LARGE SCALE GENOMIC DNA]</scope>
    <source>
        <strain evidence="10 11">DSM 24874</strain>
    </source>
</reference>
<dbReference type="InterPro" id="IPR041492">
    <property type="entry name" value="HAD_2"/>
</dbReference>
<dbReference type="AlphaFoldDB" id="A0A4S3KSI3"/>
<sequence>MSAAAPRCAGVLFDLDGTLLDSAPDLAAALAVFTGEQGVVMPDYARVRAVVSAGGSAILRTAWPQAAPARIAALLPRYLEIYAGMLAEHSRLFPGMEVLLARIEQAGLPWGIVTNKIAALTLPLLQRIGLAARAGVVVCGDTLTQKKPDAAPVLHACAALRIAPAATAFVGDDRRDVEAGRAAGVRTIAVGWGYSSGENPADWSPDALVQSSAELAHTLGLPA</sequence>
<evidence type="ECO:0000256" key="8">
    <source>
        <dbReference type="ARBA" id="ARBA00022842"/>
    </source>
</evidence>
<accession>A0A4S3KSI3</accession>
<dbReference type="GO" id="GO:0046872">
    <property type="term" value="F:metal ion binding"/>
    <property type="evidence" value="ECO:0007669"/>
    <property type="project" value="UniProtKB-KW"/>
</dbReference>
<evidence type="ECO:0000256" key="7">
    <source>
        <dbReference type="ARBA" id="ARBA00022801"/>
    </source>
</evidence>
<dbReference type="InterPro" id="IPR050155">
    <property type="entry name" value="HAD-like_hydrolase_sf"/>
</dbReference>
<dbReference type="SFLD" id="SFLDG01129">
    <property type="entry name" value="C1.5:_HAD__Beta-PGM__Phosphata"/>
    <property type="match status" value="1"/>
</dbReference>
<dbReference type="NCBIfam" id="TIGR01549">
    <property type="entry name" value="HAD-SF-IA-v1"/>
    <property type="match status" value="1"/>
</dbReference>
<dbReference type="SFLD" id="SFLDS00003">
    <property type="entry name" value="Haloacid_Dehalogenase"/>
    <property type="match status" value="1"/>
</dbReference>
<keyword evidence="8" id="KW-0460">Magnesium</keyword>
<dbReference type="EC" id="3.1.3.18" evidence="5"/>
<dbReference type="RefSeq" id="WP_081129484.1">
    <property type="nucleotide sequence ID" value="NZ_LDOS01000002.1"/>
</dbReference>
<dbReference type="NCBIfam" id="TIGR01449">
    <property type="entry name" value="PGP_bact"/>
    <property type="match status" value="1"/>
</dbReference>
<dbReference type="FunFam" id="3.40.50.1000:FF:000022">
    <property type="entry name" value="Phosphoglycolate phosphatase"/>
    <property type="match status" value="1"/>
</dbReference>
<dbReference type="InterPro" id="IPR037512">
    <property type="entry name" value="PGPase_prok"/>
</dbReference>